<dbReference type="InterPro" id="IPR046368">
    <property type="entry name" value="Tag1"/>
</dbReference>
<dbReference type="AlphaFoldDB" id="A0A6V8H8V6"/>
<keyword evidence="1" id="KW-0472">Membrane</keyword>
<proteinExistence type="predicted"/>
<dbReference type="Proteomes" id="UP000053095">
    <property type="component" value="Unassembled WGS sequence"/>
</dbReference>
<reference evidence="3" key="1">
    <citation type="journal article" date="2015" name="Genome Announc.">
        <title>Draft genome sequence of Talaromyces cellulolyticus strain Y-94, a source of lignocellulosic biomass-degrading enzymes.</title>
        <authorList>
            <person name="Fujii T."/>
            <person name="Koike H."/>
            <person name="Sawayama S."/>
            <person name="Yano S."/>
            <person name="Inoue H."/>
        </authorList>
    </citation>
    <scope>NUCLEOTIDE SEQUENCE [LARGE SCALE GENOMIC DNA]</scope>
    <source>
        <strain evidence="3">Y-94</strain>
    </source>
</reference>
<keyword evidence="1" id="KW-0812">Transmembrane</keyword>
<dbReference type="PANTHER" id="PTHR35895:SF1">
    <property type="entry name" value="LIPID-BINDING SERUM GLYCOPROTEIN C-TERMINAL DOMAIN-CONTAINING PROTEIN"/>
    <property type="match status" value="1"/>
</dbReference>
<dbReference type="GO" id="GO:0000329">
    <property type="term" value="C:fungal-type vacuole membrane"/>
    <property type="evidence" value="ECO:0007669"/>
    <property type="project" value="InterPro"/>
</dbReference>
<evidence type="ECO:0000313" key="3">
    <source>
        <dbReference type="Proteomes" id="UP000053095"/>
    </source>
</evidence>
<name>A0A6V8H8V6_TALPI</name>
<dbReference type="PANTHER" id="PTHR35895">
    <property type="entry name" value="CHROMOSOME 16, WHOLE GENOME SHOTGUN SEQUENCE"/>
    <property type="match status" value="1"/>
</dbReference>
<dbReference type="InterPro" id="IPR022185">
    <property type="entry name" value="DUF3712"/>
</dbReference>
<feature type="transmembrane region" description="Helical" evidence="1">
    <location>
        <begin position="32"/>
        <end position="56"/>
    </location>
</feature>
<sequence length="340" mass="36124">MSDKPEVQYVATTQPVASRGFLGAVGAHFKKWWWVHLIIFAAVVLIITLPLIYVGYPRIAQSDVNKSTLNITNLVFSNPSPTSIHINQTQILGNKAIYHPTIYAFNATIMLVGATAPLATVSIPRLQAEDGAVIVVDTDLALNNSDAVTDFTKAVLGTEKFELNFYGRPDLKEGPLPTSTVTFNKTVAMNGMNGLKGFELQDIMISLIPAKDGTNMNGSVSIPNTSVITVSMGNVTLDVSVNGTQIGQSYLNDLTLKPGSNIIPLKSTINQTQVISLISGTKAAYPSGVIPLSIVGNSSVYNGVEIPYFTQALAANPLSTDMNVTQVLINSGLGDLAGAL</sequence>
<dbReference type="Pfam" id="PF12505">
    <property type="entry name" value="DUF3712"/>
    <property type="match status" value="1"/>
</dbReference>
<keyword evidence="1" id="KW-1133">Transmembrane helix</keyword>
<dbReference type="EMBL" id="DF933829">
    <property type="protein sequence ID" value="GAM37840.1"/>
    <property type="molecule type" value="Genomic_DNA"/>
</dbReference>
<protein>
    <submittedName>
        <fullName evidence="2">Uncharacterized protein</fullName>
    </submittedName>
</protein>
<evidence type="ECO:0000256" key="1">
    <source>
        <dbReference type="SAM" id="Phobius"/>
    </source>
</evidence>
<keyword evidence="3" id="KW-1185">Reference proteome</keyword>
<comment type="caution">
    <text evidence="2">The sequence shown here is derived from an EMBL/GenBank/DDBJ whole genome shotgun (WGS) entry which is preliminary data.</text>
</comment>
<gene>
    <name evidence="2" type="ORF">TCE0_033r08097</name>
</gene>
<organism evidence="2 3">
    <name type="scientific">Talaromyces pinophilus</name>
    <name type="common">Penicillium pinophilum</name>
    <dbReference type="NCBI Taxonomy" id="128442"/>
    <lineage>
        <taxon>Eukaryota</taxon>
        <taxon>Fungi</taxon>
        <taxon>Dikarya</taxon>
        <taxon>Ascomycota</taxon>
        <taxon>Pezizomycotina</taxon>
        <taxon>Eurotiomycetes</taxon>
        <taxon>Eurotiomycetidae</taxon>
        <taxon>Eurotiales</taxon>
        <taxon>Trichocomaceae</taxon>
        <taxon>Talaromyces</taxon>
        <taxon>Talaromyces sect. Talaromyces</taxon>
    </lineage>
</organism>
<evidence type="ECO:0000313" key="2">
    <source>
        <dbReference type="EMBL" id="GAM37840.1"/>
    </source>
</evidence>
<accession>A0A6V8H8V6</accession>